<keyword evidence="5" id="KW-1185">Reference proteome</keyword>
<sequence length="556" mass="58969">MTLTPITPNAANTPGPAEPDPPDPPGPPDPPAPLTRPEAESLGQSIQQQAAAIAAATCEFLLMISDFEARDGVGWFVGLKSTAHWLSWACSMSPGAAREHVRVARALRSMPQTVAEFRAGRLSYSKVREITRVADRVDEAVLVDFARSMTASQLALTISSFRAVDGSRLGQDAVRQARWQVRDDGMVEIRAVLPAEMGAELVTALDLALTRDGNAPAAVEPETAPDRPNGTADGGRAAATDETDTTGGASHEDDATEPAETDPATVRAAEITTMPSLEQRRADALLSLARTFLDAEPDDRSGEDRHLVVVEVSAETLPRDVPAGTPPQSMAAPTSPDVPAGTSQRCGVLGMGPLEARTAERLACTGKVAVTITDAGGEILHLGRSRRLATRGQRRALRLRDTVCSFPGCHQSRHLDAHHIVPWSEGGPTDIEGLALLCRRHHVMVHEGGLHLALDTGSAAPHHRRFQVLDADGHLVQARWPAMLEHLALRPDTSEDGATDPMGPARAEQASEQHPGARHPDAPADPERIASTTGGAGFRLADCVDALCQNVVELAA</sequence>
<comment type="caution">
    <text evidence="4">The sequence shown here is derived from an EMBL/GenBank/DDBJ whole genome shotgun (WGS) entry which is preliminary data.</text>
</comment>
<proteinExistence type="inferred from homology"/>
<evidence type="ECO:0000256" key="1">
    <source>
        <dbReference type="ARBA" id="ARBA00023450"/>
    </source>
</evidence>
<reference evidence="4 5" key="1">
    <citation type="submission" date="2021-03" db="EMBL/GenBank/DDBJ databases">
        <title>Sequencing the genomes of 1000 actinobacteria strains.</title>
        <authorList>
            <person name="Klenk H.-P."/>
        </authorList>
    </citation>
    <scope>NUCLEOTIDE SEQUENCE [LARGE SCALE GENOMIC DNA]</scope>
    <source>
        <strain evidence="4 5">DSM 14564</strain>
    </source>
</reference>
<dbReference type="Proteomes" id="UP000698222">
    <property type="component" value="Unassembled WGS sequence"/>
</dbReference>
<evidence type="ECO:0000256" key="2">
    <source>
        <dbReference type="SAM" id="MobiDB-lite"/>
    </source>
</evidence>
<feature type="region of interest" description="Disordered" evidence="2">
    <location>
        <begin position="490"/>
        <end position="533"/>
    </location>
</feature>
<dbReference type="InterPro" id="IPR002711">
    <property type="entry name" value="HNH"/>
</dbReference>
<evidence type="ECO:0000313" key="4">
    <source>
        <dbReference type="EMBL" id="MBP2409946.1"/>
    </source>
</evidence>
<feature type="region of interest" description="Disordered" evidence="2">
    <location>
        <begin position="1"/>
        <end position="44"/>
    </location>
</feature>
<feature type="compositionally biased region" description="Basic and acidic residues" evidence="2">
    <location>
        <begin position="518"/>
        <end position="528"/>
    </location>
</feature>
<protein>
    <recommendedName>
        <fullName evidence="3">HNH nuclease domain-containing protein</fullName>
    </recommendedName>
</protein>
<accession>A0ABS4YMD6</accession>
<dbReference type="EMBL" id="JAGIOC010000001">
    <property type="protein sequence ID" value="MBP2409946.1"/>
    <property type="molecule type" value="Genomic_DNA"/>
</dbReference>
<dbReference type="InterPro" id="IPR003615">
    <property type="entry name" value="HNH_nuc"/>
</dbReference>
<evidence type="ECO:0000313" key="5">
    <source>
        <dbReference type="Proteomes" id="UP000698222"/>
    </source>
</evidence>
<evidence type="ECO:0000259" key="3">
    <source>
        <dbReference type="SMART" id="SM00507"/>
    </source>
</evidence>
<feature type="compositionally biased region" description="Pro residues" evidence="2">
    <location>
        <begin position="16"/>
        <end position="34"/>
    </location>
</feature>
<feature type="region of interest" description="Disordered" evidence="2">
    <location>
        <begin position="215"/>
        <end position="267"/>
    </location>
</feature>
<feature type="compositionally biased region" description="Low complexity" evidence="2">
    <location>
        <begin position="230"/>
        <end position="249"/>
    </location>
</feature>
<gene>
    <name evidence="4" type="ORF">JOF44_002849</name>
</gene>
<dbReference type="InterPro" id="IPR003870">
    <property type="entry name" value="DUF222"/>
</dbReference>
<dbReference type="SMART" id="SM00507">
    <property type="entry name" value="HNHc"/>
    <property type="match status" value="1"/>
</dbReference>
<feature type="region of interest" description="Disordered" evidence="2">
    <location>
        <begin position="318"/>
        <end position="342"/>
    </location>
</feature>
<dbReference type="Gene3D" id="1.10.30.50">
    <property type="match status" value="1"/>
</dbReference>
<organism evidence="4 5">
    <name type="scientific">Brachybacterium fresconis</name>
    <dbReference type="NCBI Taxonomy" id="173363"/>
    <lineage>
        <taxon>Bacteria</taxon>
        <taxon>Bacillati</taxon>
        <taxon>Actinomycetota</taxon>
        <taxon>Actinomycetes</taxon>
        <taxon>Micrococcales</taxon>
        <taxon>Dermabacteraceae</taxon>
        <taxon>Brachybacterium</taxon>
    </lineage>
</organism>
<dbReference type="CDD" id="cd00085">
    <property type="entry name" value="HNHc"/>
    <property type="match status" value="1"/>
</dbReference>
<feature type="compositionally biased region" description="Polar residues" evidence="2">
    <location>
        <begin position="1"/>
        <end position="12"/>
    </location>
</feature>
<feature type="domain" description="HNH nuclease" evidence="3">
    <location>
        <begin position="392"/>
        <end position="443"/>
    </location>
</feature>
<dbReference type="Pfam" id="PF01844">
    <property type="entry name" value="HNH"/>
    <property type="match status" value="1"/>
</dbReference>
<name>A0ABS4YMD6_9MICO</name>
<dbReference type="Pfam" id="PF02720">
    <property type="entry name" value="DUF222"/>
    <property type="match status" value="1"/>
</dbReference>
<dbReference type="RefSeq" id="WP_209892740.1">
    <property type="nucleotide sequence ID" value="NZ_BAAAJV010000051.1"/>
</dbReference>
<comment type="similarity">
    <text evidence="1">Belongs to the Rv1128c/1148c/1588c/1702c/1945/3466 family.</text>
</comment>